<comment type="caution">
    <text evidence="4">The sequence shown here is derived from an EMBL/GenBank/DDBJ whole genome shotgun (WGS) entry which is preliminary data.</text>
</comment>
<feature type="domain" description="Carbamoyltransferase C-terminal" evidence="3">
    <location>
        <begin position="353"/>
        <end position="509"/>
    </location>
</feature>
<evidence type="ECO:0000259" key="3">
    <source>
        <dbReference type="Pfam" id="PF16861"/>
    </source>
</evidence>
<feature type="domain" description="Carbamoyltransferase" evidence="2">
    <location>
        <begin position="9"/>
        <end position="76"/>
    </location>
</feature>
<dbReference type="InterPro" id="IPR031730">
    <property type="entry name" value="Carbam_trans_C"/>
</dbReference>
<dbReference type="PANTHER" id="PTHR34847">
    <property type="entry name" value="NODULATION PROTEIN U"/>
    <property type="match status" value="1"/>
</dbReference>
<reference evidence="4" key="1">
    <citation type="submission" date="2023-06" db="EMBL/GenBank/DDBJ databases">
        <title>Genomic of Parafulvivirga corallium.</title>
        <authorList>
            <person name="Wang G."/>
        </authorList>
    </citation>
    <scope>NUCLEOTIDE SEQUENCE</scope>
    <source>
        <strain evidence="4">BMA10</strain>
    </source>
</reference>
<accession>A0ABT8KNV5</accession>
<sequence length="517" mass="58460">MKEDLIIVSVAHNYHDSNLSISRGSQILFSLEAERFFRSKKIQASPSQIKLLVNYALHEVNLKMSDVDYFVLGALNNPYEQNQNTIAADLRISGSEVMGLNIPTLTIRHHLGHAGHYYFSDFDDALIASCDGGGDQGERVVYFKGNDLQIERIEFNTEYHISTKPYGQFAAFIYGRGFCEGRLMALASYGKRNVELFTRVSNLFHQLKEVTFKEGQETIKEAFPEYCDLNLNEHFDDFANLGWAIQEKFTSERLANIKSVYQEQESSNLVLVGGSALNIHTNSAIYSEVSENIYIPPNCDDTGIAVGQNAVAIAHLLKVRPEVILPYSGFEPTDINRNSKTLIIEDLAEAAMRIRNGELCLAHIGRPEVGPRALGHRSFLFRPNDIELKKIVSEKIKGREWYRPVAPVILEEDLKNYFGPGPSTSKYMLFQYQANDQFKQLFPGIAHSDNSVRVQSIGETDCQIIRILLQHYKQLTGHGVLINTSLNLNNEPLANSLWDTQEIARKIHVPNFILRND</sequence>
<dbReference type="Gene3D" id="3.90.870.20">
    <property type="entry name" value="Carbamoyltransferase, C-terminal domain"/>
    <property type="match status" value="1"/>
</dbReference>
<dbReference type="InterPro" id="IPR003696">
    <property type="entry name" value="Carbtransf_dom"/>
</dbReference>
<organism evidence="4 5">
    <name type="scientific">Splendidivirga corallicola</name>
    <dbReference type="NCBI Taxonomy" id="3051826"/>
    <lineage>
        <taxon>Bacteria</taxon>
        <taxon>Pseudomonadati</taxon>
        <taxon>Bacteroidota</taxon>
        <taxon>Cytophagia</taxon>
        <taxon>Cytophagales</taxon>
        <taxon>Splendidivirgaceae</taxon>
        <taxon>Splendidivirga</taxon>
    </lineage>
</organism>
<keyword evidence="5" id="KW-1185">Reference proteome</keyword>
<dbReference type="InterPro" id="IPR051338">
    <property type="entry name" value="NodU/CmcH_Carbamoyltrnsfr"/>
</dbReference>
<name>A0ABT8KNV5_9BACT</name>
<comment type="similarity">
    <text evidence="1">Belongs to the NodU/CmcH family.</text>
</comment>
<dbReference type="Gene3D" id="3.30.420.40">
    <property type="match status" value="2"/>
</dbReference>
<protein>
    <submittedName>
        <fullName evidence="4">Carbamoyltransferase C-terminal domain-containing protein</fullName>
    </submittedName>
</protein>
<gene>
    <name evidence="4" type="ORF">QQ008_13500</name>
</gene>
<evidence type="ECO:0000259" key="2">
    <source>
        <dbReference type="Pfam" id="PF02543"/>
    </source>
</evidence>
<dbReference type="CDD" id="cd24033">
    <property type="entry name" value="ASKHA_NBD_NodU_CmcH-like_N"/>
    <property type="match status" value="1"/>
</dbReference>
<feature type="domain" description="Carbamoyltransferase" evidence="2">
    <location>
        <begin position="104"/>
        <end position="307"/>
    </location>
</feature>
<dbReference type="Proteomes" id="UP001172082">
    <property type="component" value="Unassembled WGS sequence"/>
</dbReference>
<dbReference type="RefSeq" id="WP_346752420.1">
    <property type="nucleotide sequence ID" value="NZ_JAUJEA010000004.1"/>
</dbReference>
<evidence type="ECO:0000313" key="4">
    <source>
        <dbReference type="EMBL" id="MDN5202396.1"/>
    </source>
</evidence>
<dbReference type="PANTHER" id="PTHR34847:SF1">
    <property type="entry name" value="NODULATION PROTEIN U"/>
    <property type="match status" value="1"/>
</dbReference>
<proteinExistence type="inferred from homology"/>
<evidence type="ECO:0000256" key="1">
    <source>
        <dbReference type="ARBA" id="ARBA00006129"/>
    </source>
</evidence>
<dbReference type="Pfam" id="PF16861">
    <property type="entry name" value="Carbam_trans_C"/>
    <property type="match status" value="1"/>
</dbReference>
<dbReference type="InterPro" id="IPR038152">
    <property type="entry name" value="Carbam_trans_C_sf"/>
</dbReference>
<dbReference type="EMBL" id="JAUJEA010000004">
    <property type="protein sequence ID" value="MDN5202396.1"/>
    <property type="molecule type" value="Genomic_DNA"/>
</dbReference>
<dbReference type="Pfam" id="PF02543">
    <property type="entry name" value="Carbam_trans_N"/>
    <property type="match status" value="2"/>
</dbReference>
<evidence type="ECO:0000313" key="5">
    <source>
        <dbReference type="Proteomes" id="UP001172082"/>
    </source>
</evidence>